<dbReference type="eggNOG" id="COG3017">
    <property type="taxonomic scope" value="Bacteria"/>
</dbReference>
<keyword evidence="7 13" id="KW-0653">Protein transport</keyword>
<keyword evidence="8 13" id="KW-0472">Membrane</keyword>
<dbReference type="CDD" id="cd16326">
    <property type="entry name" value="LolB"/>
    <property type="match status" value="1"/>
</dbReference>
<dbReference type="HAMAP" id="MF_00233">
    <property type="entry name" value="LolB"/>
    <property type="match status" value="1"/>
</dbReference>
<dbReference type="SUPFAM" id="SSF89392">
    <property type="entry name" value="Prokaryotic lipoproteins and lipoprotein localization factors"/>
    <property type="match status" value="1"/>
</dbReference>
<dbReference type="NCBIfam" id="TIGR00548">
    <property type="entry name" value="lolB"/>
    <property type="match status" value="1"/>
</dbReference>
<evidence type="ECO:0000256" key="6">
    <source>
        <dbReference type="ARBA" id="ARBA00022729"/>
    </source>
</evidence>
<dbReference type="EMBL" id="FTMN01000006">
    <property type="protein sequence ID" value="SIQ61023.1"/>
    <property type="molecule type" value="Genomic_DNA"/>
</dbReference>
<keyword evidence="11 13" id="KW-0998">Cell outer membrane</keyword>
<organism evidence="15 16">
    <name type="scientific">Marinobacterium stanieri</name>
    <dbReference type="NCBI Taxonomy" id="49186"/>
    <lineage>
        <taxon>Bacteria</taxon>
        <taxon>Pseudomonadati</taxon>
        <taxon>Pseudomonadota</taxon>
        <taxon>Gammaproteobacteria</taxon>
        <taxon>Oceanospirillales</taxon>
        <taxon>Oceanospirillaceae</taxon>
        <taxon>Marinobacterium</taxon>
    </lineage>
</organism>
<comment type="subcellular location">
    <subcellularLocation>
        <location evidence="1 13">Cell outer membrane</location>
        <topology evidence="1 13">Lipid-anchor</topology>
    </subcellularLocation>
</comment>
<keyword evidence="9 13" id="KW-0564">Palmitate</keyword>
<keyword evidence="10 13" id="KW-0143">Chaperone</keyword>
<accession>A0A1N6U5Z6</accession>
<evidence type="ECO:0000256" key="11">
    <source>
        <dbReference type="ARBA" id="ARBA00023237"/>
    </source>
</evidence>
<dbReference type="Proteomes" id="UP000186895">
    <property type="component" value="Unassembled WGS sequence"/>
</dbReference>
<gene>
    <name evidence="13" type="primary">lolB</name>
    <name evidence="15" type="ORF">SAMN05421647_106222</name>
</gene>
<feature type="chain" id="PRO_5012230138" description="Outer-membrane lipoprotein LolB" evidence="14">
    <location>
        <begin position="21"/>
        <end position="189"/>
    </location>
</feature>
<dbReference type="GO" id="GO:0015031">
    <property type="term" value="P:protein transport"/>
    <property type="evidence" value="ECO:0007669"/>
    <property type="project" value="UniProtKB-KW"/>
</dbReference>
<evidence type="ECO:0000256" key="5">
    <source>
        <dbReference type="ARBA" id="ARBA00022448"/>
    </source>
</evidence>
<dbReference type="GO" id="GO:0009279">
    <property type="term" value="C:cell outer membrane"/>
    <property type="evidence" value="ECO:0007669"/>
    <property type="project" value="UniProtKB-SubCell"/>
</dbReference>
<dbReference type="InterPro" id="IPR029046">
    <property type="entry name" value="LolA/LolB/LppX"/>
</dbReference>
<comment type="subunit">
    <text evidence="3 13">Monomer.</text>
</comment>
<evidence type="ECO:0000256" key="1">
    <source>
        <dbReference type="ARBA" id="ARBA00004459"/>
    </source>
</evidence>
<comment type="function">
    <text evidence="13">Plays a critical role in the incorporation of lipoproteins in the outer membrane after they are released by the LolA protein.</text>
</comment>
<comment type="similarity">
    <text evidence="2 13">Belongs to the LolB family.</text>
</comment>
<dbReference type="RefSeq" id="WP_076463544.1">
    <property type="nucleotide sequence ID" value="NZ_FTMN01000006.1"/>
</dbReference>
<evidence type="ECO:0000256" key="10">
    <source>
        <dbReference type="ARBA" id="ARBA00023186"/>
    </source>
</evidence>
<name>A0A1N6U5Z6_9GAMM</name>
<evidence type="ECO:0000256" key="9">
    <source>
        <dbReference type="ARBA" id="ARBA00023139"/>
    </source>
</evidence>
<evidence type="ECO:0000256" key="12">
    <source>
        <dbReference type="ARBA" id="ARBA00023288"/>
    </source>
</evidence>
<evidence type="ECO:0000256" key="14">
    <source>
        <dbReference type="SAM" id="SignalP"/>
    </source>
</evidence>
<evidence type="ECO:0000313" key="16">
    <source>
        <dbReference type="Proteomes" id="UP000186895"/>
    </source>
</evidence>
<dbReference type="InterPro" id="IPR004565">
    <property type="entry name" value="OM_lipoprot_LolB"/>
</dbReference>
<reference evidence="15 16" key="1">
    <citation type="submission" date="2017-01" db="EMBL/GenBank/DDBJ databases">
        <authorList>
            <person name="Mah S.A."/>
            <person name="Swanson W.J."/>
            <person name="Moy G.W."/>
            <person name="Vacquier V.D."/>
        </authorList>
    </citation>
    <scope>NUCLEOTIDE SEQUENCE [LARGE SCALE GENOMIC DNA]</scope>
    <source>
        <strain evidence="15 16">DSM 7027</strain>
    </source>
</reference>
<dbReference type="Pfam" id="PF03550">
    <property type="entry name" value="LolB"/>
    <property type="match status" value="1"/>
</dbReference>
<dbReference type="GO" id="GO:0044874">
    <property type="term" value="P:lipoprotein localization to outer membrane"/>
    <property type="evidence" value="ECO:0007669"/>
    <property type="project" value="UniProtKB-UniRule"/>
</dbReference>
<sequence length="189" mass="21063">MKRLLALTLSLALAGCSQFARQPAPPQGFNPASAAQLHSWQAEGRIGIRMASESHSANLDWWQQQDEYRIALTGPLGQGGLRIEGDNTGVSLRQSGDDQVYRASSPEALMQKLLGWHLPLSQARFWIRGLADPKFPSTPLADPAIGFTQAGWRVEYMRFSTQAGQTLPEKLRLQHEDLRLTVILSRWET</sequence>
<keyword evidence="6 13" id="KW-0732">Signal</keyword>
<evidence type="ECO:0000256" key="8">
    <source>
        <dbReference type="ARBA" id="ARBA00023136"/>
    </source>
</evidence>
<dbReference type="AlphaFoldDB" id="A0A1N6U5Z6"/>
<proteinExistence type="inferred from homology"/>
<evidence type="ECO:0000256" key="7">
    <source>
        <dbReference type="ARBA" id="ARBA00022927"/>
    </source>
</evidence>
<evidence type="ECO:0000313" key="15">
    <source>
        <dbReference type="EMBL" id="SIQ61023.1"/>
    </source>
</evidence>
<dbReference type="Gene3D" id="2.50.20.10">
    <property type="entry name" value="Lipoprotein localisation LolA/LolB/LppX"/>
    <property type="match status" value="1"/>
</dbReference>
<evidence type="ECO:0000256" key="4">
    <source>
        <dbReference type="ARBA" id="ARBA00016202"/>
    </source>
</evidence>
<evidence type="ECO:0000256" key="3">
    <source>
        <dbReference type="ARBA" id="ARBA00011245"/>
    </source>
</evidence>
<keyword evidence="5 13" id="KW-0813">Transport</keyword>
<evidence type="ECO:0000256" key="2">
    <source>
        <dbReference type="ARBA" id="ARBA00009696"/>
    </source>
</evidence>
<evidence type="ECO:0000256" key="13">
    <source>
        <dbReference type="HAMAP-Rule" id="MF_00233"/>
    </source>
</evidence>
<keyword evidence="16" id="KW-1185">Reference proteome</keyword>
<dbReference type="PROSITE" id="PS51257">
    <property type="entry name" value="PROKAR_LIPOPROTEIN"/>
    <property type="match status" value="1"/>
</dbReference>
<feature type="signal peptide" evidence="14">
    <location>
        <begin position="1"/>
        <end position="20"/>
    </location>
</feature>
<protein>
    <recommendedName>
        <fullName evidence="4 13">Outer-membrane lipoprotein LolB</fullName>
    </recommendedName>
</protein>
<dbReference type="STRING" id="49186.SAMN05421647_106222"/>
<keyword evidence="12 13" id="KW-0449">Lipoprotein</keyword>